<organism evidence="9 10">
    <name type="scientific">Candidatus Merdivivens pullistercoris</name>
    <dbReference type="NCBI Taxonomy" id="2840873"/>
    <lineage>
        <taxon>Bacteria</taxon>
        <taxon>Pseudomonadati</taxon>
        <taxon>Bacteroidota</taxon>
        <taxon>Bacteroidia</taxon>
        <taxon>Bacteroidales</taxon>
        <taxon>Muribaculaceae</taxon>
        <taxon>Muribaculaceae incertae sedis</taxon>
        <taxon>Candidatus Merdivivens</taxon>
    </lineage>
</organism>
<feature type="region of interest" description="Disordered" evidence="7">
    <location>
        <begin position="394"/>
        <end position="482"/>
    </location>
</feature>
<evidence type="ECO:0000256" key="4">
    <source>
        <dbReference type="ARBA" id="ARBA00023306"/>
    </source>
</evidence>
<dbReference type="Gene3D" id="3.30.420.40">
    <property type="match status" value="1"/>
</dbReference>
<comment type="function">
    <text evidence="5 6">Cell division protein that is involved in the assembly of the Z ring. May serve as a membrane anchor for the Z ring.</text>
</comment>
<feature type="compositionally biased region" description="Basic and acidic residues" evidence="7">
    <location>
        <begin position="453"/>
        <end position="468"/>
    </location>
</feature>
<dbReference type="GO" id="GO:0032153">
    <property type="term" value="C:cell division site"/>
    <property type="evidence" value="ECO:0007669"/>
    <property type="project" value="UniProtKB-UniRule"/>
</dbReference>
<comment type="caution">
    <text evidence="9">The sequence shown here is derived from an EMBL/GenBank/DDBJ whole genome shotgun (WGS) entry which is preliminary data.</text>
</comment>
<gene>
    <name evidence="5 9" type="primary">ftsA</name>
    <name evidence="9" type="ORF">IAB93_00995</name>
</gene>
<comment type="similarity">
    <text evidence="5 6">Belongs to the FtsA/MreB family.</text>
</comment>
<dbReference type="InterPro" id="IPR020823">
    <property type="entry name" value="Cell_div_FtsA"/>
</dbReference>
<evidence type="ECO:0000256" key="6">
    <source>
        <dbReference type="PIRNR" id="PIRNR003101"/>
    </source>
</evidence>
<dbReference type="GO" id="GO:0043093">
    <property type="term" value="P:FtsZ-dependent cytokinesis"/>
    <property type="evidence" value="ECO:0007669"/>
    <property type="project" value="UniProtKB-UniRule"/>
</dbReference>
<keyword evidence="4 5" id="KW-0131">Cell cycle</keyword>
<feature type="compositionally biased region" description="Basic and acidic residues" evidence="7">
    <location>
        <begin position="424"/>
        <end position="434"/>
    </location>
</feature>
<sequence length="482" mass="52807">MEEKFITIVDIGSYRTAVCTAKVEGSNVNIAAYKEALSDGVLRGAVLNPTKAAGVIRSLITGIEQELGIKISKIITGIPGHKMSNESVSLRRERENPDDSIEAAELNSMTREAYSDRGNERVYSAIPQSFIVGDAVEIMYDDAIGMYGDFIEGKYHLLTGSKAIFDGNERTFKALGLEIAGKYLYSIASSVSTLKSQEKQNGVAMVEFGGNTTNLLIYYKNIIRYAYTLPFGGNNITNDIANECKITEALAESIKRDFGSAMPEKLSVNAEKSLQIKSKSQRDIEVPIKYLAEIINARCKEIFDAILYKIEESGYADLLASGIVLTGGSANLLCIADYIKNVSGYNVRRAMPTGKFNSRGFPRLSDYSAASTVGLLTLALEHGTGMEEIEIIEKTDNREGNDDTPDTAGQQGTVNVTDEPADIPEDKPQEKNDDTDGNGGSWIKTIFGNRKKKEQEKQREHTEKKKTGDGLLNTLFGDEDEI</sequence>
<dbReference type="EMBL" id="JADIME010000011">
    <property type="protein sequence ID" value="MBO8464557.1"/>
    <property type="molecule type" value="Genomic_DNA"/>
</dbReference>
<dbReference type="InterPro" id="IPR003494">
    <property type="entry name" value="SHS2_FtsA"/>
</dbReference>
<evidence type="ECO:0000256" key="3">
    <source>
        <dbReference type="ARBA" id="ARBA00023136"/>
    </source>
</evidence>
<dbReference type="InterPro" id="IPR043129">
    <property type="entry name" value="ATPase_NBD"/>
</dbReference>
<dbReference type="PANTHER" id="PTHR32432:SF4">
    <property type="entry name" value="CELL DIVISION PROTEIN FTSA"/>
    <property type="match status" value="1"/>
</dbReference>
<evidence type="ECO:0000256" key="2">
    <source>
        <dbReference type="ARBA" id="ARBA00022618"/>
    </source>
</evidence>
<comment type="subunit">
    <text evidence="5">Self-interacts. Interacts with FtsZ.</text>
</comment>
<dbReference type="GO" id="GO:0009898">
    <property type="term" value="C:cytoplasmic side of plasma membrane"/>
    <property type="evidence" value="ECO:0007669"/>
    <property type="project" value="UniProtKB-UniRule"/>
</dbReference>
<dbReference type="PIRSF" id="PIRSF003101">
    <property type="entry name" value="FtsA"/>
    <property type="match status" value="1"/>
</dbReference>
<feature type="domain" description="SHS2" evidence="8">
    <location>
        <begin position="6"/>
        <end position="193"/>
    </location>
</feature>
<feature type="compositionally biased region" description="Polar residues" evidence="7">
    <location>
        <begin position="407"/>
        <end position="416"/>
    </location>
</feature>
<comment type="subcellular location">
    <subcellularLocation>
        <location evidence="5">Cell membrane</location>
        <topology evidence="5">Peripheral membrane protein</topology>
        <orientation evidence="5">Cytoplasmic side</orientation>
    </subcellularLocation>
    <text evidence="5">Localizes to the Z ring in an FtsZ-dependent manner. Targeted to the membrane through a conserved C-terminal amphipathic helix.</text>
</comment>
<dbReference type="PANTHER" id="PTHR32432">
    <property type="entry name" value="CELL DIVISION PROTEIN FTSA-RELATED"/>
    <property type="match status" value="1"/>
</dbReference>
<evidence type="ECO:0000256" key="1">
    <source>
        <dbReference type="ARBA" id="ARBA00022475"/>
    </source>
</evidence>
<dbReference type="AlphaFoldDB" id="A0A9D9I2C2"/>
<evidence type="ECO:0000313" key="9">
    <source>
        <dbReference type="EMBL" id="MBO8464557.1"/>
    </source>
</evidence>
<evidence type="ECO:0000259" key="8">
    <source>
        <dbReference type="SMART" id="SM00842"/>
    </source>
</evidence>
<keyword evidence="2 5" id="KW-0132">Cell division</keyword>
<evidence type="ECO:0000256" key="5">
    <source>
        <dbReference type="HAMAP-Rule" id="MF_02033"/>
    </source>
</evidence>
<evidence type="ECO:0000313" key="10">
    <source>
        <dbReference type="Proteomes" id="UP000823597"/>
    </source>
</evidence>
<proteinExistence type="inferred from homology"/>
<dbReference type="Proteomes" id="UP000823597">
    <property type="component" value="Unassembled WGS sequence"/>
</dbReference>
<reference evidence="9" key="1">
    <citation type="submission" date="2020-10" db="EMBL/GenBank/DDBJ databases">
        <authorList>
            <person name="Gilroy R."/>
        </authorList>
    </citation>
    <scope>NUCLEOTIDE SEQUENCE</scope>
    <source>
        <strain evidence="9">10037</strain>
    </source>
</reference>
<keyword evidence="3 5" id="KW-0472">Membrane</keyword>
<accession>A0A9D9I2C2</accession>
<dbReference type="NCBIfam" id="TIGR01174">
    <property type="entry name" value="ftsA"/>
    <property type="match status" value="1"/>
</dbReference>
<protein>
    <recommendedName>
        <fullName evidence="5 6">Cell division protein FtsA</fullName>
    </recommendedName>
</protein>
<evidence type="ECO:0000256" key="7">
    <source>
        <dbReference type="SAM" id="MobiDB-lite"/>
    </source>
</evidence>
<dbReference type="SUPFAM" id="SSF53067">
    <property type="entry name" value="Actin-like ATPase domain"/>
    <property type="match status" value="2"/>
</dbReference>
<dbReference type="HAMAP" id="MF_02033">
    <property type="entry name" value="FtsA"/>
    <property type="match status" value="1"/>
</dbReference>
<dbReference type="SMART" id="SM00842">
    <property type="entry name" value="FtsA"/>
    <property type="match status" value="1"/>
</dbReference>
<keyword evidence="1 5" id="KW-1003">Cell membrane</keyword>
<dbReference type="Pfam" id="PF14450">
    <property type="entry name" value="FtsA"/>
    <property type="match status" value="1"/>
</dbReference>
<reference evidence="9" key="2">
    <citation type="journal article" date="2021" name="PeerJ">
        <title>Extensive microbial diversity within the chicken gut microbiome revealed by metagenomics and culture.</title>
        <authorList>
            <person name="Gilroy R."/>
            <person name="Ravi A."/>
            <person name="Getino M."/>
            <person name="Pursley I."/>
            <person name="Horton D.L."/>
            <person name="Alikhan N.F."/>
            <person name="Baker D."/>
            <person name="Gharbi K."/>
            <person name="Hall N."/>
            <person name="Watson M."/>
            <person name="Adriaenssens E.M."/>
            <person name="Foster-Nyarko E."/>
            <person name="Jarju S."/>
            <person name="Secka A."/>
            <person name="Antonio M."/>
            <person name="Oren A."/>
            <person name="Chaudhuri R.R."/>
            <person name="La Ragione R."/>
            <person name="Hildebrand F."/>
            <person name="Pallen M.J."/>
        </authorList>
    </citation>
    <scope>NUCLEOTIDE SEQUENCE</scope>
    <source>
        <strain evidence="9">10037</strain>
    </source>
</reference>
<dbReference type="InterPro" id="IPR050696">
    <property type="entry name" value="FtsA/MreB"/>
</dbReference>
<name>A0A9D9I2C2_9BACT</name>